<keyword evidence="2" id="KW-0012">Acyltransferase</keyword>
<gene>
    <name evidence="4" type="primary">pat</name>
    <name evidence="4" type="ORF">LCB40_01940</name>
</gene>
<accession>A0A916QFE8</accession>
<keyword evidence="5" id="KW-1185">Reference proteome</keyword>
<evidence type="ECO:0000313" key="5">
    <source>
        <dbReference type="Proteomes" id="UP000677218"/>
    </source>
</evidence>
<dbReference type="AlphaFoldDB" id="A0A916QFE8"/>
<dbReference type="RefSeq" id="WP_212780020.1">
    <property type="nucleotide sequence ID" value="NZ_BMAY01000001.1"/>
</dbReference>
<keyword evidence="1" id="KW-0808">Transferase</keyword>
<comment type="caution">
    <text evidence="4">The sequence shown here is derived from an EMBL/GenBank/DDBJ whole genome shotgun (WGS) entry which is preliminary data.</text>
</comment>
<dbReference type="GO" id="GO:0016747">
    <property type="term" value="F:acyltransferase activity, transferring groups other than amino-acyl groups"/>
    <property type="evidence" value="ECO:0007669"/>
    <property type="project" value="InterPro"/>
</dbReference>
<proteinExistence type="predicted"/>
<evidence type="ECO:0000259" key="3">
    <source>
        <dbReference type="PROSITE" id="PS51186"/>
    </source>
</evidence>
<evidence type="ECO:0000256" key="2">
    <source>
        <dbReference type="ARBA" id="ARBA00023315"/>
    </source>
</evidence>
<reference evidence="4" key="1">
    <citation type="submission" date="2020-08" db="EMBL/GenBank/DDBJ databases">
        <title>Taxonomic study for Lactobacillus species isolated from hardwood bark.</title>
        <authorList>
            <person name="Tohno M."/>
            <person name="Tanizawa Y."/>
        </authorList>
    </citation>
    <scope>NUCLEOTIDE SEQUENCE</scope>
    <source>
        <strain evidence="4">B40</strain>
    </source>
</reference>
<dbReference type="Pfam" id="PF00583">
    <property type="entry name" value="Acetyltransf_1"/>
    <property type="match status" value="1"/>
</dbReference>
<dbReference type="Gene3D" id="3.40.630.30">
    <property type="match status" value="1"/>
</dbReference>
<organism evidence="4 5">
    <name type="scientific">Lactobacillus corticis</name>
    <dbReference type="NCBI Taxonomy" id="2201249"/>
    <lineage>
        <taxon>Bacteria</taxon>
        <taxon>Bacillati</taxon>
        <taxon>Bacillota</taxon>
        <taxon>Bacilli</taxon>
        <taxon>Lactobacillales</taxon>
        <taxon>Lactobacillaceae</taxon>
        <taxon>Lactobacillus</taxon>
    </lineage>
</organism>
<dbReference type="PROSITE" id="PS51186">
    <property type="entry name" value="GNAT"/>
    <property type="match status" value="1"/>
</dbReference>
<dbReference type="InterPro" id="IPR000182">
    <property type="entry name" value="GNAT_dom"/>
</dbReference>
<evidence type="ECO:0000256" key="1">
    <source>
        <dbReference type="ARBA" id="ARBA00022679"/>
    </source>
</evidence>
<feature type="domain" description="N-acetyltransferase" evidence="3">
    <location>
        <begin position="4"/>
        <end position="156"/>
    </location>
</feature>
<dbReference type="InterPro" id="IPR016181">
    <property type="entry name" value="Acyl_CoA_acyltransferase"/>
</dbReference>
<name>A0A916QFE8_9LACO</name>
<protein>
    <submittedName>
        <fullName evidence="4">Phosphinothricin N-acetyltransferase</fullName>
    </submittedName>
</protein>
<dbReference type="CDD" id="cd04301">
    <property type="entry name" value="NAT_SF"/>
    <property type="match status" value="1"/>
</dbReference>
<dbReference type="PANTHER" id="PTHR43072:SF23">
    <property type="entry name" value="UPF0039 PROTEIN C11D3.02C"/>
    <property type="match status" value="1"/>
</dbReference>
<dbReference type="EMBL" id="BMAY01000001">
    <property type="protein sequence ID" value="GFZ26314.1"/>
    <property type="molecule type" value="Genomic_DNA"/>
</dbReference>
<dbReference type="PANTHER" id="PTHR43072">
    <property type="entry name" value="N-ACETYLTRANSFERASE"/>
    <property type="match status" value="1"/>
</dbReference>
<dbReference type="Proteomes" id="UP000677218">
    <property type="component" value="Unassembled WGS sequence"/>
</dbReference>
<dbReference type="SUPFAM" id="SSF55729">
    <property type="entry name" value="Acyl-CoA N-acyltransferases (Nat)"/>
    <property type="match status" value="1"/>
</dbReference>
<evidence type="ECO:0000313" key="4">
    <source>
        <dbReference type="EMBL" id="GFZ26314.1"/>
    </source>
</evidence>
<sequence>MDQISFEYARHKDLPRIVEIYNQAIPTRIATADLEPVTVADREAWFASFNETSRPIWLIKYRGQIAGWVSLSDFYGRPAYAHTAEVSIYLDPVFQGKGLGSAAIKYVEDQTAKLGLTRLVGFVFSHNKASLALLKKFGFVKWGELPDVALMDGKLRSLTILGWIR</sequence>